<evidence type="ECO:0000256" key="1">
    <source>
        <dbReference type="SAM" id="MobiDB-lite"/>
    </source>
</evidence>
<dbReference type="STRING" id="1203554.HMPREF1476_01324"/>
<dbReference type="AlphaFoldDB" id="S3BCL9"/>
<comment type="caution">
    <text evidence="2">The sequence shown here is derived from an EMBL/GenBank/DDBJ whole genome shotgun (WGS) entry which is preliminary data.</text>
</comment>
<dbReference type="InterPro" id="IPR038530">
    <property type="entry name" value="NiFe-hyd_HybE_sf"/>
</dbReference>
<keyword evidence="3" id="KW-1185">Reference proteome</keyword>
<protein>
    <submittedName>
        <fullName evidence="2">HybE family [NiFe] hydrogenase assembly chaperone</fullName>
    </submittedName>
</protein>
<dbReference type="Proteomes" id="UP000014400">
    <property type="component" value="Unassembled WGS sequence"/>
</dbReference>
<accession>S3BCL9</accession>
<proteinExistence type="predicted"/>
<dbReference type="GeneID" id="64060884"/>
<dbReference type="Gene3D" id="3.30.1460.40">
    <property type="entry name" value="[NiFe]-hydrogenase assembly chaperone, HybE"/>
    <property type="match status" value="1"/>
</dbReference>
<organism evidence="2 3">
    <name type="scientific">Sutterella wadsworthensis HGA0223</name>
    <dbReference type="NCBI Taxonomy" id="1203554"/>
    <lineage>
        <taxon>Bacteria</taxon>
        <taxon>Pseudomonadati</taxon>
        <taxon>Pseudomonadota</taxon>
        <taxon>Betaproteobacteria</taxon>
        <taxon>Burkholderiales</taxon>
        <taxon>Sutterellaceae</taxon>
        <taxon>Sutterella</taxon>
    </lineage>
</organism>
<dbReference type="EMBL" id="ATCF01000018">
    <property type="protein sequence ID" value="EPD99053.1"/>
    <property type="molecule type" value="Genomic_DNA"/>
</dbReference>
<dbReference type="Pfam" id="PF11939">
    <property type="entry name" value="NiFe-hyd_HybE"/>
    <property type="match status" value="1"/>
</dbReference>
<evidence type="ECO:0000313" key="2">
    <source>
        <dbReference type="EMBL" id="EPD99053.1"/>
    </source>
</evidence>
<gene>
    <name evidence="2" type="ORF">HMPREF1476_01324</name>
</gene>
<dbReference type="RefSeq" id="WP_016474556.1">
    <property type="nucleotide sequence ID" value="NZ_KE150480.1"/>
</dbReference>
<dbReference type="eggNOG" id="COG1773">
    <property type="taxonomic scope" value="Bacteria"/>
</dbReference>
<dbReference type="PATRIC" id="fig|1203554.3.peg.1384"/>
<reference evidence="2 3" key="1">
    <citation type="submission" date="2013-04" db="EMBL/GenBank/DDBJ databases">
        <title>The Genome Sequence of Sutterella wadsworthensis HGA0223.</title>
        <authorList>
            <consortium name="The Broad Institute Genomics Platform"/>
            <person name="Earl A."/>
            <person name="Ward D."/>
            <person name="Feldgarden M."/>
            <person name="Gevers D."/>
            <person name="Schmidt T.M."/>
            <person name="Dover J."/>
            <person name="Dai D."/>
            <person name="Walker B."/>
            <person name="Young S."/>
            <person name="Zeng Q."/>
            <person name="Gargeya S."/>
            <person name="Fitzgerald M."/>
            <person name="Haas B."/>
            <person name="Abouelleil A."/>
            <person name="Allen A.W."/>
            <person name="Alvarado L."/>
            <person name="Arachchi H.M."/>
            <person name="Berlin A.M."/>
            <person name="Chapman S.B."/>
            <person name="Gainer-Dewar J."/>
            <person name="Goldberg J."/>
            <person name="Griggs A."/>
            <person name="Gujja S."/>
            <person name="Hansen M."/>
            <person name="Howarth C."/>
            <person name="Imamovic A."/>
            <person name="Ireland A."/>
            <person name="Larimer J."/>
            <person name="McCowan C."/>
            <person name="Murphy C."/>
            <person name="Pearson M."/>
            <person name="Poon T.W."/>
            <person name="Priest M."/>
            <person name="Roberts A."/>
            <person name="Saif S."/>
            <person name="Shea T."/>
            <person name="Sisk P."/>
            <person name="Sykes S."/>
            <person name="Wortman J."/>
            <person name="Nusbaum C."/>
            <person name="Birren B."/>
        </authorList>
    </citation>
    <scope>NUCLEOTIDE SEQUENCE [LARGE SCALE GENOMIC DNA]</scope>
    <source>
        <strain evidence="2 3">HGA0223</strain>
    </source>
</reference>
<name>S3BCL9_9BURK</name>
<sequence>MTEAQRENPSRRLRVFTQSPAEFFDEGLRQIEKTRMAGLPILNPKLVVRSAGWRRWGNDWIGVVTTPWAVLGIYACGSREGWVDVPADRTRIIELPAGDFPFRAVEDPILGRCLFLSLKSPLLDVGDQETADLIGKITLDTLFKAQSIPEDDEDAAAWVPPTADGQLRRVIPIRMTPPKNIEATPPLTPPKPEPEPQPAERESFFDKLEEPVSRRELFGRRKKAEPSDAAPLISADTTHAENGANYPLRPTSHSEDIKP</sequence>
<dbReference type="InterPro" id="IPR023994">
    <property type="entry name" value="NiFe-hyd_HybE"/>
</dbReference>
<dbReference type="NCBIfam" id="TIGR03993">
    <property type="entry name" value="hydrog_HybE"/>
    <property type="match status" value="1"/>
</dbReference>
<feature type="region of interest" description="Disordered" evidence="1">
    <location>
        <begin position="175"/>
        <end position="259"/>
    </location>
</feature>
<evidence type="ECO:0000313" key="3">
    <source>
        <dbReference type="Proteomes" id="UP000014400"/>
    </source>
</evidence>
<dbReference type="HOGENOM" id="CLU_1115313_0_0_4"/>
<feature type="compositionally biased region" description="Basic and acidic residues" evidence="1">
    <location>
        <begin position="192"/>
        <end position="219"/>
    </location>
</feature>